<keyword evidence="1" id="KW-0677">Repeat</keyword>
<comment type="caution">
    <text evidence="4">The sequence shown here is derived from an EMBL/GenBank/DDBJ whole genome shotgun (WGS) entry which is preliminary data.</text>
</comment>
<reference evidence="4 5" key="1">
    <citation type="submission" date="2024-11" db="EMBL/GenBank/DDBJ databases">
        <title>Adaptive evolution of stress response genes in parasites aligns with host niche diversity.</title>
        <authorList>
            <person name="Hahn C."/>
            <person name="Resl P."/>
        </authorList>
    </citation>
    <scope>NUCLEOTIDE SEQUENCE [LARGE SCALE GENOMIC DNA]</scope>
    <source>
        <strain evidence="4">EGGRZ-B1_66</strain>
        <tissue evidence="4">Body</tissue>
    </source>
</reference>
<dbReference type="InterPro" id="IPR036770">
    <property type="entry name" value="Ankyrin_rpt-contain_sf"/>
</dbReference>
<dbReference type="PANTHER" id="PTHR24198">
    <property type="entry name" value="ANKYRIN REPEAT AND PROTEIN KINASE DOMAIN-CONTAINING PROTEIN"/>
    <property type="match status" value="1"/>
</dbReference>
<evidence type="ECO:0000313" key="4">
    <source>
        <dbReference type="EMBL" id="KAL3307004.1"/>
    </source>
</evidence>
<dbReference type="Proteomes" id="UP001626550">
    <property type="component" value="Unassembled WGS sequence"/>
</dbReference>
<evidence type="ECO:0000256" key="1">
    <source>
        <dbReference type="ARBA" id="ARBA00022737"/>
    </source>
</evidence>
<dbReference type="AlphaFoldDB" id="A0ABD2PI88"/>
<accession>A0ABD2PI88</accession>
<dbReference type="PROSITE" id="PS50088">
    <property type="entry name" value="ANK_REPEAT"/>
    <property type="match status" value="1"/>
</dbReference>
<dbReference type="Pfam" id="PF13857">
    <property type="entry name" value="Ank_5"/>
    <property type="match status" value="1"/>
</dbReference>
<name>A0ABD2PI88_9PLAT</name>
<evidence type="ECO:0000256" key="3">
    <source>
        <dbReference type="PROSITE-ProRule" id="PRU00023"/>
    </source>
</evidence>
<keyword evidence="2 3" id="KW-0040">ANK repeat</keyword>
<sequence length="228" mass="26237">MQSREMKAFLQVVQADQNKMKIENKENLFTLCRNGGDEKELEALLESDSSLDINKADTNGYAPIHYVAKYNRSNLLAVLVRRKCDINLVTKDGKRMTALHLLAKYQSKDRVREMSIPYSEQTLTSEELMKAEKERIDQMLAQEQDFQCEIACMRLLVQDSQLEVNATDYLERTPLHIAAIVNNYSFARDLCFSKRRLIKEKVSPNNATNPVSLRVSTIIARTHFSTWA</sequence>
<dbReference type="SMART" id="SM00248">
    <property type="entry name" value="ANK"/>
    <property type="match status" value="3"/>
</dbReference>
<dbReference type="PANTHER" id="PTHR24198:SF165">
    <property type="entry name" value="ANKYRIN REPEAT-CONTAINING PROTEIN-RELATED"/>
    <property type="match status" value="1"/>
</dbReference>
<keyword evidence="5" id="KW-1185">Reference proteome</keyword>
<gene>
    <name evidence="4" type="ORF">Ciccas_014497</name>
</gene>
<dbReference type="Gene3D" id="1.25.40.20">
    <property type="entry name" value="Ankyrin repeat-containing domain"/>
    <property type="match status" value="1"/>
</dbReference>
<dbReference type="SUPFAM" id="SSF48403">
    <property type="entry name" value="Ankyrin repeat"/>
    <property type="match status" value="1"/>
</dbReference>
<proteinExistence type="predicted"/>
<feature type="repeat" description="ANK" evidence="3">
    <location>
        <begin position="59"/>
        <end position="91"/>
    </location>
</feature>
<organism evidence="4 5">
    <name type="scientific">Cichlidogyrus casuarinus</name>
    <dbReference type="NCBI Taxonomy" id="1844966"/>
    <lineage>
        <taxon>Eukaryota</taxon>
        <taxon>Metazoa</taxon>
        <taxon>Spiralia</taxon>
        <taxon>Lophotrochozoa</taxon>
        <taxon>Platyhelminthes</taxon>
        <taxon>Monogenea</taxon>
        <taxon>Monopisthocotylea</taxon>
        <taxon>Dactylogyridea</taxon>
        <taxon>Ancyrocephalidae</taxon>
        <taxon>Cichlidogyrus</taxon>
    </lineage>
</organism>
<dbReference type="InterPro" id="IPR002110">
    <property type="entry name" value="Ankyrin_rpt"/>
</dbReference>
<evidence type="ECO:0000313" key="5">
    <source>
        <dbReference type="Proteomes" id="UP001626550"/>
    </source>
</evidence>
<evidence type="ECO:0000256" key="2">
    <source>
        <dbReference type="ARBA" id="ARBA00023043"/>
    </source>
</evidence>
<dbReference type="EMBL" id="JBJKFK010008699">
    <property type="protein sequence ID" value="KAL3307004.1"/>
    <property type="molecule type" value="Genomic_DNA"/>
</dbReference>
<protein>
    <submittedName>
        <fullName evidence="4">Uncharacterized protein</fullName>
    </submittedName>
</protein>